<dbReference type="EMBL" id="KQ964515">
    <property type="protein sequence ID" value="KXN70002.1"/>
    <property type="molecule type" value="Genomic_DNA"/>
</dbReference>
<dbReference type="Proteomes" id="UP000070444">
    <property type="component" value="Unassembled WGS sequence"/>
</dbReference>
<dbReference type="InterPro" id="IPR029320">
    <property type="entry name" value="Acyl-CoA_ox_N"/>
</dbReference>
<protein>
    <recommendedName>
        <fullName evidence="1">Acyl-coenzyme A oxidase N-terminal domain-containing protein</fullName>
    </recommendedName>
</protein>
<dbReference type="STRING" id="796925.A0A137P4Q6"/>
<dbReference type="AlphaFoldDB" id="A0A137P4Q6"/>
<reference evidence="2 3" key="1">
    <citation type="journal article" date="2015" name="Genome Biol. Evol.">
        <title>Phylogenomic analyses indicate that early fungi evolved digesting cell walls of algal ancestors of land plants.</title>
        <authorList>
            <person name="Chang Y."/>
            <person name="Wang S."/>
            <person name="Sekimoto S."/>
            <person name="Aerts A.L."/>
            <person name="Choi C."/>
            <person name="Clum A."/>
            <person name="LaButti K.M."/>
            <person name="Lindquist E.A."/>
            <person name="Yee Ngan C."/>
            <person name="Ohm R.A."/>
            <person name="Salamov A.A."/>
            <person name="Grigoriev I.V."/>
            <person name="Spatafora J.W."/>
            <person name="Berbee M.L."/>
        </authorList>
    </citation>
    <scope>NUCLEOTIDE SEQUENCE [LARGE SCALE GENOMIC DNA]</scope>
    <source>
        <strain evidence="2 3">NRRL 28638</strain>
    </source>
</reference>
<proteinExistence type="predicted"/>
<dbReference type="InterPro" id="IPR037069">
    <property type="entry name" value="AcylCoA_DH/ox_N_sf"/>
</dbReference>
<name>A0A137P4Q6_CONC2</name>
<dbReference type="OrthoDB" id="538336at2759"/>
<dbReference type="Gene3D" id="1.10.540.10">
    <property type="entry name" value="Acyl-CoA dehydrogenase/oxidase, N-terminal domain"/>
    <property type="match status" value="1"/>
</dbReference>
<dbReference type="GO" id="GO:0016627">
    <property type="term" value="F:oxidoreductase activity, acting on the CH-CH group of donors"/>
    <property type="evidence" value="ECO:0007669"/>
    <property type="project" value="InterPro"/>
</dbReference>
<feature type="non-terminal residue" evidence="2">
    <location>
        <position position="128"/>
    </location>
</feature>
<evidence type="ECO:0000259" key="1">
    <source>
        <dbReference type="Pfam" id="PF14749"/>
    </source>
</evidence>
<sequence>MSSNNHRRLLQLTNQLSINPCSDTVIDPKKSIQDERLNPSFPIQELTDYINGGAENSRLKKMVMEQLERDPLWKVDDYPNLSLQEIRVRVFKKVKSLVSYFMNEPIPMFKLRFEVINLVDPGFYTRVG</sequence>
<organism evidence="2 3">
    <name type="scientific">Conidiobolus coronatus (strain ATCC 28846 / CBS 209.66 / NRRL 28638)</name>
    <name type="common">Delacroixia coronata</name>
    <dbReference type="NCBI Taxonomy" id="796925"/>
    <lineage>
        <taxon>Eukaryota</taxon>
        <taxon>Fungi</taxon>
        <taxon>Fungi incertae sedis</taxon>
        <taxon>Zoopagomycota</taxon>
        <taxon>Entomophthoromycotina</taxon>
        <taxon>Entomophthoromycetes</taxon>
        <taxon>Entomophthorales</taxon>
        <taxon>Ancylistaceae</taxon>
        <taxon>Conidiobolus</taxon>
    </lineage>
</organism>
<dbReference type="GO" id="GO:0050660">
    <property type="term" value="F:flavin adenine dinucleotide binding"/>
    <property type="evidence" value="ECO:0007669"/>
    <property type="project" value="InterPro"/>
</dbReference>
<accession>A0A137P4Q6</accession>
<dbReference type="Pfam" id="PF14749">
    <property type="entry name" value="Acyl-CoA_ox_N"/>
    <property type="match status" value="1"/>
</dbReference>
<evidence type="ECO:0000313" key="2">
    <source>
        <dbReference type="EMBL" id="KXN70002.1"/>
    </source>
</evidence>
<keyword evidence="3" id="KW-1185">Reference proteome</keyword>
<feature type="domain" description="Acyl-coenzyme A oxidase N-terminal" evidence="1">
    <location>
        <begin position="43"/>
        <end position="104"/>
    </location>
</feature>
<evidence type="ECO:0000313" key="3">
    <source>
        <dbReference type="Proteomes" id="UP000070444"/>
    </source>
</evidence>
<gene>
    <name evidence="2" type="ORF">CONCODRAFT_7467</name>
</gene>